<dbReference type="Proteomes" id="UP000067626">
    <property type="component" value="Chromosome"/>
</dbReference>
<dbReference type="InterPro" id="IPR010174">
    <property type="entry name" value="Succinyl-DAP_deSuclase_DapE"/>
</dbReference>
<dbReference type="SUPFAM" id="SSF55031">
    <property type="entry name" value="Bacterial exopeptidase dimerisation domain"/>
    <property type="match status" value="1"/>
</dbReference>
<dbReference type="PROSITE" id="PS00758">
    <property type="entry name" value="ARGE_DAPE_CPG2_1"/>
    <property type="match status" value="1"/>
</dbReference>
<dbReference type="GO" id="GO:0009089">
    <property type="term" value="P:lysine biosynthetic process via diaminopimelate"/>
    <property type="evidence" value="ECO:0007669"/>
    <property type="project" value="UniProtKB-UniRule"/>
</dbReference>
<reference evidence="8 9" key="1">
    <citation type="submission" date="2015-07" db="EMBL/GenBank/DDBJ databases">
        <title>Genome analysis of myxobacterium Chondromyces crocatus Cm c5 reveals a high potential for natural compound synthesis and the genetic basis for the loss of fruiting body formation.</title>
        <authorList>
            <person name="Zaburannyi N."/>
            <person name="Bunk B."/>
            <person name="Maier J."/>
            <person name="Overmann J."/>
            <person name="Mueller R."/>
        </authorList>
    </citation>
    <scope>NUCLEOTIDE SEQUENCE [LARGE SCALE GENOMIC DNA]</scope>
    <source>
        <strain evidence="8 9">Cm c5</strain>
    </source>
</reference>
<keyword evidence="2" id="KW-0479">Metal-binding</keyword>
<evidence type="ECO:0000256" key="3">
    <source>
        <dbReference type="ARBA" id="ARBA00022801"/>
    </source>
</evidence>
<comment type="cofactor">
    <cofactor evidence="1">
        <name>Zn(2+)</name>
        <dbReference type="ChEBI" id="CHEBI:29105"/>
    </cofactor>
</comment>
<dbReference type="InterPro" id="IPR011650">
    <property type="entry name" value="Peptidase_M20_dimer"/>
</dbReference>
<protein>
    <recommendedName>
        <fullName evidence="6">Succinyl-diaminopimelate desuccinylase</fullName>
        <ecNumber evidence="6">3.5.1.18</ecNumber>
    </recommendedName>
</protein>
<evidence type="ECO:0000256" key="6">
    <source>
        <dbReference type="NCBIfam" id="TIGR01900"/>
    </source>
</evidence>
<keyword evidence="9" id="KW-1185">Reference proteome</keyword>
<dbReference type="NCBIfam" id="TIGR01900">
    <property type="entry name" value="dapE-gram_pos"/>
    <property type="match status" value="1"/>
</dbReference>
<dbReference type="OrthoDB" id="9809784at2"/>
<evidence type="ECO:0000313" key="9">
    <source>
        <dbReference type="Proteomes" id="UP000067626"/>
    </source>
</evidence>
<proteinExistence type="predicted"/>
<evidence type="ECO:0000313" key="8">
    <source>
        <dbReference type="EMBL" id="AKT41432.1"/>
    </source>
</evidence>
<keyword evidence="5" id="KW-0170">Cobalt</keyword>
<dbReference type="PATRIC" id="fig|52.7.peg.6206"/>
<dbReference type="PANTHER" id="PTHR43808">
    <property type="entry name" value="ACETYLORNITHINE DEACETYLASE"/>
    <property type="match status" value="1"/>
</dbReference>
<dbReference type="Gene3D" id="3.40.630.10">
    <property type="entry name" value="Zn peptidases"/>
    <property type="match status" value="1"/>
</dbReference>
<dbReference type="InterPro" id="IPR002933">
    <property type="entry name" value="Peptidase_M20"/>
</dbReference>
<gene>
    <name evidence="8" type="primary">dapE</name>
    <name evidence="8" type="ORF">CMC5_056320</name>
</gene>
<evidence type="ECO:0000256" key="5">
    <source>
        <dbReference type="ARBA" id="ARBA00023285"/>
    </source>
</evidence>
<dbReference type="Gene3D" id="3.30.70.360">
    <property type="match status" value="1"/>
</dbReference>
<name>A0A0K1EL74_CHOCO</name>
<dbReference type="GO" id="GO:0046872">
    <property type="term" value="F:metal ion binding"/>
    <property type="evidence" value="ECO:0007669"/>
    <property type="project" value="UniProtKB-KW"/>
</dbReference>
<dbReference type="InterPro" id="IPR001261">
    <property type="entry name" value="ArgE/DapE_CS"/>
</dbReference>
<dbReference type="Pfam" id="PF01546">
    <property type="entry name" value="Peptidase_M20"/>
    <property type="match status" value="1"/>
</dbReference>
<dbReference type="GO" id="GO:0009014">
    <property type="term" value="F:succinyl-diaminopimelate desuccinylase activity"/>
    <property type="evidence" value="ECO:0007669"/>
    <property type="project" value="UniProtKB-UniRule"/>
</dbReference>
<keyword evidence="4" id="KW-0862">Zinc</keyword>
<dbReference type="InterPro" id="IPR036264">
    <property type="entry name" value="Bact_exopeptidase_dim_dom"/>
</dbReference>
<evidence type="ECO:0000256" key="2">
    <source>
        <dbReference type="ARBA" id="ARBA00022723"/>
    </source>
</evidence>
<evidence type="ECO:0000256" key="4">
    <source>
        <dbReference type="ARBA" id="ARBA00022833"/>
    </source>
</evidence>
<dbReference type="EC" id="3.5.1.18" evidence="6"/>
<evidence type="ECO:0000259" key="7">
    <source>
        <dbReference type="Pfam" id="PF07687"/>
    </source>
</evidence>
<dbReference type="SUPFAM" id="SSF53187">
    <property type="entry name" value="Zn-dependent exopeptidases"/>
    <property type="match status" value="1"/>
</dbReference>
<dbReference type="STRING" id="52.CMC5_056320"/>
<organism evidence="8 9">
    <name type="scientific">Chondromyces crocatus</name>
    <dbReference type="NCBI Taxonomy" id="52"/>
    <lineage>
        <taxon>Bacteria</taxon>
        <taxon>Pseudomonadati</taxon>
        <taxon>Myxococcota</taxon>
        <taxon>Polyangia</taxon>
        <taxon>Polyangiales</taxon>
        <taxon>Polyangiaceae</taxon>
        <taxon>Chondromyces</taxon>
    </lineage>
</organism>
<dbReference type="Pfam" id="PF07687">
    <property type="entry name" value="M20_dimer"/>
    <property type="match status" value="1"/>
</dbReference>
<dbReference type="InterPro" id="IPR050072">
    <property type="entry name" value="Peptidase_M20A"/>
</dbReference>
<dbReference type="PANTHER" id="PTHR43808:SF31">
    <property type="entry name" value="N-ACETYL-L-CITRULLINE DEACETYLASE"/>
    <property type="match status" value="1"/>
</dbReference>
<accession>A0A0K1EL74</accession>
<evidence type="ECO:0000256" key="1">
    <source>
        <dbReference type="ARBA" id="ARBA00001947"/>
    </source>
</evidence>
<dbReference type="GO" id="GO:0006526">
    <property type="term" value="P:L-arginine biosynthetic process"/>
    <property type="evidence" value="ECO:0007669"/>
    <property type="project" value="TreeGrafter"/>
</dbReference>
<sequence length="374" mass="40157">MTTPVEGDPVRADRLAATLLWLCEIPSPTGEEKALCDALVERLRRARLPEPPRRHGDSLVVQVTRGTGGPKVALAGHLDVVRTAHDGPPRIEGDRLYGPGASDMKSGLALMLDLVEHAPEGLDGLDLTLVFYAREEGPFRDNELGLVLEREPGLGQVDLAVCLEPSDNRLSLGAVGSLHATVTFRGRTAHSGRPWQGENAIHKAGRLLVELDALEPRDVVHDGLLYRTVTSATLIEGGRGRNIIPDELTLNLNHRFAPGTSIEEAQREIEGLVGDRAEVAWLDLSPSALPHASHPLVMQLRAAGVNGVEPKQAWTDVARFAELGVPAVNFGPGVNAQAHQRNEWTSIARLVEGDGILRRWIAAMGKATAASLGG</sequence>
<feature type="domain" description="Peptidase M20 dimerisation" evidence="7">
    <location>
        <begin position="174"/>
        <end position="277"/>
    </location>
</feature>
<dbReference type="KEGG" id="ccro:CMC5_056320"/>
<dbReference type="AlphaFoldDB" id="A0A0K1EL74"/>
<dbReference type="GO" id="GO:0008777">
    <property type="term" value="F:acetylornithine deacetylase activity"/>
    <property type="evidence" value="ECO:0007669"/>
    <property type="project" value="TreeGrafter"/>
</dbReference>
<dbReference type="EMBL" id="CP012159">
    <property type="protein sequence ID" value="AKT41432.1"/>
    <property type="molecule type" value="Genomic_DNA"/>
</dbReference>
<keyword evidence="3 8" id="KW-0378">Hydrolase</keyword>